<evidence type="ECO:0000313" key="2">
    <source>
        <dbReference type="Proteomes" id="UP001629392"/>
    </source>
</evidence>
<dbReference type="EMBL" id="JAQQCL010000024">
    <property type="protein sequence ID" value="MFM0719910.1"/>
    <property type="molecule type" value="Genomic_DNA"/>
</dbReference>
<name>A0ABW9ELE8_9BURK</name>
<gene>
    <name evidence="1" type="ORF">PQQ73_26685</name>
</gene>
<accession>A0ABW9ELE8</accession>
<dbReference type="Proteomes" id="UP001629392">
    <property type="component" value="Unassembled WGS sequence"/>
</dbReference>
<sequence length="386" mass="43473">MPYVHQDFEREKLYEEIWSEPVSKVSKRYQVSDVGLRKICLSLDVPVPPRGYWEKLAAGKAVKKPSLPPTKGATTYRRSVFRNPQDDELLLRTQVRIDEDATGAPDAPSVSMRTSIDECVPLVKRMAKKLEGKQRDSRTWPYCEGAGLMRAAVSPQNSLRALLVLNMLIETLTGAGYSLSSGGKEDEPAYVTLLGSRLTFRVRERARQENIPLSREQLAENKRAGYNLHSQGYVYHPTNELEISAFSVGSTYAAATAADSRSALVETKMQAFVGRLRHLVIRNSVQAEMRIEQRAAAAVQEAERARLAAVRRAASEQLKRVEEWASKLERANRLRTLANEFDLKKLKSSDDVIDATWLRRAADWLDPTVECRWDDMDNAPAGYGEF</sequence>
<protein>
    <submittedName>
        <fullName evidence="1">Uncharacterized protein</fullName>
    </submittedName>
</protein>
<reference evidence="1 2" key="1">
    <citation type="journal article" date="2024" name="Chem. Sci.">
        <title>Discovery of megapolipeptins by genome mining of a Burkholderiales bacteria collection.</title>
        <authorList>
            <person name="Paulo B.S."/>
            <person name="Recchia M.J.J."/>
            <person name="Lee S."/>
            <person name="Fergusson C.H."/>
            <person name="Romanowski S.B."/>
            <person name="Hernandez A."/>
            <person name="Krull N."/>
            <person name="Liu D.Y."/>
            <person name="Cavanagh H."/>
            <person name="Bos A."/>
            <person name="Gray C.A."/>
            <person name="Murphy B.T."/>
            <person name="Linington R.G."/>
            <person name="Eustaquio A.S."/>
        </authorList>
    </citation>
    <scope>NUCLEOTIDE SEQUENCE [LARGE SCALE GENOMIC DNA]</scope>
    <source>
        <strain evidence="1 2">RL17-350-BIC-E</strain>
    </source>
</reference>
<organism evidence="1 2">
    <name type="scientific">Paraburkholderia strydomiana</name>
    <dbReference type="NCBI Taxonomy" id="1245417"/>
    <lineage>
        <taxon>Bacteria</taxon>
        <taxon>Pseudomonadati</taxon>
        <taxon>Pseudomonadota</taxon>
        <taxon>Betaproteobacteria</taxon>
        <taxon>Burkholderiales</taxon>
        <taxon>Burkholderiaceae</taxon>
        <taxon>Paraburkholderia</taxon>
    </lineage>
</organism>
<evidence type="ECO:0000313" key="1">
    <source>
        <dbReference type="EMBL" id="MFM0719910.1"/>
    </source>
</evidence>
<proteinExistence type="predicted"/>
<dbReference type="RefSeq" id="WP_309786832.1">
    <property type="nucleotide sequence ID" value="NZ_JAQQCL010000024.1"/>
</dbReference>
<comment type="caution">
    <text evidence="1">The sequence shown here is derived from an EMBL/GenBank/DDBJ whole genome shotgun (WGS) entry which is preliminary data.</text>
</comment>
<keyword evidence="2" id="KW-1185">Reference proteome</keyword>